<evidence type="ECO:0000256" key="12">
    <source>
        <dbReference type="ARBA" id="ARBA00023136"/>
    </source>
</evidence>
<dbReference type="OMA" id="ICIRRCA"/>
<comment type="pathway">
    <text evidence="3">Protein modification; protein ubiquitination.</text>
</comment>
<comment type="caution">
    <text evidence="18">The sequence shown here is derived from an EMBL/GenBank/DDBJ whole genome shotgun (WGS) entry which is preliminary data.</text>
</comment>
<dbReference type="FunFam" id="3.30.40.10:FF:000187">
    <property type="entry name" value="E3 ubiquitin-protein ligase ATL6"/>
    <property type="match status" value="1"/>
</dbReference>
<comment type="subcellular location">
    <subcellularLocation>
        <location evidence="2">Membrane</location>
        <topology evidence="2">Single-pass membrane protein</topology>
    </subcellularLocation>
</comment>
<evidence type="ECO:0000256" key="1">
    <source>
        <dbReference type="ARBA" id="ARBA00000900"/>
    </source>
</evidence>
<dbReference type="AlphaFoldDB" id="A0A2C9UQ77"/>
<dbReference type="EMBL" id="CM004399">
    <property type="protein sequence ID" value="OAY33456.1"/>
    <property type="molecule type" value="Genomic_DNA"/>
</dbReference>
<feature type="compositionally biased region" description="Polar residues" evidence="15">
    <location>
        <begin position="184"/>
        <end position="199"/>
    </location>
</feature>
<dbReference type="InterPro" id="IPR013083">
    <property type="entry name" value="Znf_RING/FYVE/PHD"/>
</dbReference>
<evidence type="ECO:0000256" key="5">
    <source>
        <dbReference type="ARBA" id="ARBA00022679"/>
    </source>
</evidence>
<dbReference type="PROSITE" id="PS50089">
    <property type="entry name" value="ZF_RING_2"/>
    <property type="match status" value="1"/>
</dbReference>
<name>A0A2C9UQ77_MANES</name>
<evidence type="ECO:0000259" key="17">
    <source>
        <dbReference type="PROSITE" id="PS50089"/>
    </source>
</evidence>
<dbReference type="InterPro" id="IPR053238">
    <property type="entry name" value="RING-H2_zinc_finger"/>
</dbReference>
<keyword evidence="9" id="KW-0833">Ubl conjugation pathway</keyword>
<feature type="region of interest" description="Disordered" evidence="15">
    <location>
        <begin position="180"/>
        <end position="202"/>
    </location>
</feature>
<evidence type="ECO:0000256" key="10">
    <source>
        <dbReference type="ARBA" id="ARBA00022833"/>
    </source>
</evidence>
<dbReference type="Pfam" id="PF13639">
    <property type="entry name" value="zf-RING_2"/>
    <property type="match status" value="1"/>
</dbReference>
<keyword evidence="8 14" id="KW-0863">Zinc-finger</keyword>
<dbReference type="GO" id="GO:0061630">
    <property type="term" value="F:ubiquitin protein ligase activity"/>
    <property type="evidence" value="ECO:0007669"/>
    <property type="project" value="UniProtKB-EC"/>
</dbReference>
<evidence type="ECO:0000256" key="16">
    <source>
        <dbReference type="SAM" id="Phobius"/>
    </source>
</evidence>
<keyword evidence="6 16" id="KW-0812">Transmembrane</keyword>
<evidence type="ECO:0000256" key="13">
    <source>
        <dbReference type="ARBA" id="ARBA00024209"/>
    </source>
</evidence>
<keyword evidence="19" id="KW-1185">Reference proteome</keyword>
<dbReference type="SMART" id="SM00184">
    <property type="entry name" value="RING"/>
    <property type="match status" value="1"/>
</dbReference>
<reference evidence="19" key="1">
    <citation type="journal article" date="2016" name="Nat. Biotechnol.">
        <title>Sequencing wild and cultivated cassava and related species reveals extensive interspecific hybridization and genetic diversity.</title>
        <authorList>
            <person name="Bredeson J.V."/>
            <person name="Lyons J.B."/>
            <person name="Prochnik S.E."/>
            <person name="Wu G.A."/>
            <person name="Ha C.M."/>
            <person name="Edsinger-Gonzales E."/>
            <person name="Grimwood J."/>
            <person name="Schmutz J."/>
            <person name="Rabbi I.Y."/>
            <person name="Egesi C."/>
            <person name="Nauluvula P."/>
            <person name="Lebot V."/>
            <person name="Ndunguru J."/>
            <person name="Mkamilo G."/>
            <person name="Bart R.S."/>
            <person name="Setter T.L."/>
            <person name="Gleadow R.M."/>
            <person name="Kulakow P."/>
            <person name="Ferguson M.E."/>
            <person name="Rounsley S."/>
            <person name="Rokhsar D.S."/>
        </authorList>
    </citation>
    <scope>NUCLEOTIDE SEQUENCE [LARGE SCALE GENOMIC DNA]</scope>
    <source>
        <strain evidence="19">cv. AM560-2</strain>
    </source>
</reference>
<feature type="transmembrane region" description="Helical" evidence="16">
    <location>
        <begin position="51"/>
        <end position="73"/>
    </location>
</feature>
<gene>
    <name evidence="18" type="ORF">MANES_13G097800v8</name>
</gene>
<dbReference type="PANTHER" id="PTHR14155:SF505">
    <property type="entry name" value="RING-TYPE DOMAIN-CONTAINING PROTEIN"/>
    <property type="match status" value="1"/>
</dbReference>
<feature type="domain" description="RING-type" evidence="17">
    <location>
        <begin position="129"/>
        <end position="171"/>
    </location>
</feature>
<dbReference type="PANTHER" id="PTHR14155">
    <property type="entry name" value="RING FINGER DOMAIN-CONTAINING"/>
    <property type="match status" value="1"/>
</dbReference>
<dbReference type="GO" id="GO:0016020">
    <property type="term" value="C:membrane"/>
    <property type="evidence" value="ECO:0007669"/>
    <property type="project" value="UniProtKB-SubCell"/>
</dbReference>
<evidence type="ECO:0000313" key="18">
    <source>
        <dbReference type="EMBL" id="OAY33456.1"/>
    </source>
</evidence>
<keyword evidence="12 16" id="KW-0472">Membrane</keyword>
<evidence type="ECO:0000256" key="11">
    <source>
        <dbReference type="ARBA" id="ARBA00022989"/>
    </source>
</evidence>
<dbReference type="EC" id="2.3.2.27" evidence="4"/>
<evidence type="ECO:0000256" key="3">
    <source>
        <dbReference type="ARBA" id="ARBA00004906"/>
    </source>
</evidence>
<proteinExistence type="inferred from homology"/>
<accession>A0A2C9UQ77</accession>
<evidence type="ECO:0000256" key="9">
    <source>
        <dbReference type="ARBA" id="ARBA00022786"/>
    </source>
</evidence>
<dbReference type="Gramene" id="Manes.13G097800.1.v8.1">
    <property type="protein sequence ID" value="Manes.13G097800.1.v8.1.CDS.1"/>
    <property type="gene ID" value="Manes.13G097800.v8.1"/>
</dbReference>
<dbReference type="OrthoDB" id="8062037at2759"/>
<organism evidence="18 19">
    <name type="scientific">Manihot esculenta</name>
    <name type="common">Cassava</name>
    <name type="synonym">Jatropha manihot</name>
    <dbReference type="NCBI Taxonomy" id="3983"/>
    <lineage>
        <taxon>Eukaryota</taxon>
        <taxon>Viridiplantae</taxon>
        <taxon>Streptophyta</taxon>
        <taxon>Embryophyta</taxon>
        <taxon>Tracheophyta</taxon>
        <taxon>Spermatophyta</taxon>
        <taxon>Magnoliopsida</taxon>
        <taxon>eudicotyledons</taxon>
        <taxon>Gunneridae</taxon>
        <taxon>Pentapetalae</taxon>
        <taxon>rosids</taxon>
        <taxon>fabids</taxon>
        <taxon>Malpighiales</taxon>
        <taxon>Euphorbiaceae</taxon>
        <taxon>Crotonoideae</taxon>
        <taxon>Manihoteae</taxon>
        <taxon>Manihot</taxon>
    </lineage>
</organism>
<keyword evidence="5" id="KW-0808">Transferase</keyword>
<keyword evidence="10" id="KW-0862">Zinc</keyword>
<dbReference type="SUPFAM" id="SSF57850">
    <property type="entry name" value="RING/U-box"/>
    <property type="match status" value="1"/>
</dbReference>
<dbReference type="CDD" id="cd16461">
    <property type="entry name" value="RING-H2_EL5-like"/>
    <property type="match status" value="1"/>
</dbReference>
<feature type="transmembrane region" description="Helical" evidence="16">
    <location>
        <begin position="12"/>
        <end position="31"/>
    </location>
</feature>
<protein>
    <recommendedName>
        <fullName evidence="4">RING-type E3 ubiquitin transferase</fullName>
        <ecNumber evidence="4">2.3.2.27</ecNumber>
    </recommendedName>
</protein>
<evidence type="ECO:0000256" key="4">
    <source>
        <dbReference type="ARBA" id="ARBA00012483"/>
    </source>
</evidence>
<evidence type="ECO:0000256" key="7">
    <source>
        <dbReference type="ARBA" id="ARBA00022723"/>
    </source>
</evidence>
<dbReference type="InterPro" id="IPR001841">
    <property type="entry name" value="Znf_RING"/>
</dbReference>
<dbReference type="Gene3D" id="3.30.40.10">
    <property type="entry name" value="Zinc/RING finger domain, C3HC4 (zinc finger)"/>
    <property type="match status" value="1"/>
</dbReference>
<comment type="similarity">
    <text evidence="13">Belongs to the RING-type zinc finger family. ATL subfamily.</text>
</comment>
<evidence type="ECO:0000256" key="8">
    <source>
        <dbReference type="ARBA" id="ARBA00022771"/>
    </source>
</evidence>
<evidence type="ECO:0000256" key="2">
    <source>
        <dbReference type="ARBA" id="ARBA00004167"/>
    </source>
</evidence>
<dbReference type="Proteomes" id="UP000091857">
    <property type="component" value="Chromosome 13"/>
</dbReference>
<comment type="catalytic activity">
    <reaction evidence="1">
        <text>S-ubiquitinyl-[E2 ubiquitin-conjugating enzyme]-L-cysteine + [acceptor protein]-L-lysine = [E2 ubiquitin-conjugating enzyme]-L-cysteine + N(6)-ubiquitinyl-[acceptor protein]-L-lysine.</text>
        <dbReference type="EC" id="2.3.2.27"/>
    </reaction>
</comment>
<evidence type="ECO:0000256" key="15">
    <source>
        <dbReference type="SAM" id="MobiDB-lite"/>
    </source>
</evidence>
<dbReference type="GO" id="GO:0008270">
    <property type="term" value="F:zinc ion binding"/>
    <property type="evidence" value="ECO:0007669"/>
    <property type="project" value="UniProtKB-KW"/>
</dbReference>
<evidence type="ECO:0000313" key="19">
    <source>
        <dbReference type="Proteomes" id="UP000091857"/>
    </source>
</evidence>
<sequence>MRGITLNLSRLIIHHGIIWFHVLLLCSASEHNTTTGKQEDRYVLYSNFDPTMAIVIVVLICAFFFVGMFSIFIRQCSENTVVVSNLANATVSGSRSRRAGLDPAVIEKFPVFVYSEVKNIKIGRETLECAVCLSEFEDDETLRLLPKCNHVFHPECIDEWLASHVTCPVCRAKLTPESAEIPKNSPQQTTTTESNQHDSVPTVTEEVAVTVNEEENRDSHPQVIVTPTTSQAKNRPPRLGFSEKFPRSHSTGHSLVQAGENIERYTLRFPEEMRTQIMASAKLKRAVSFNVILATEGSSRKGYRSSGEGSSRGKQIGRWAFLISGGNSFKSSKIENDGDSFNGSRNMLASVKNPLNCLNVRVDGAEEPSTRVRPMV</sequence>
<keyword evidence="7" id="KW-0479">Metal-binding</keyword>
<evidence type="ECO:0000256" key="14">
    <source>
        <dbReference type="PROSITE-ProRule" id="PRU00175"/>
    </source>
</evidence>
<keyword evidence="11 16" id="KW-1133">Transmembrane helix</keyword>
<evidence type="ECO:0000256" key="6">
    <source>
        <dbReference type="ARBA" id="ARBA00022692"/>
    </source>
</evidence>